<feature type="transmembrane region" description="Helical" evidence="1">
    <location>
        <begin position="87"/>
        <end position="105"/>
    </location>
</feature>
<protein>
    <recommendedName>
        <fullName evidence="3">Pilin accessory protein (PilO)</fullName>
    </recommendedName>
</protein>
<evidence type="ECO:0008006" key="3">
    <source>
        <dbReference type="Google" id="ProtNLM"/>
    </source>
</evidence>
<evidence type="ECO:0000256" key="1">
    <source>
        <dbReference type="SAM" id="Phobius"/>
    </source>
</evidence>
<gene>
    <name evidence="2" type="ORF">GALL_344040</name>
</gene>
<keyword evidence="1" id="KW-0472">Membrane</keyword>
<evidence type="ECO:0000313" key="2">
    <source>
        <dbReference type="EMBL" id="OIQ83786.1"/>
    </source>
</evidence>
<reference evidence="2" key="1">
    <citation type="submission" date="2016-10" db="EMBL/GenBank/DDBJ databases">
        <title>Sequence of Gallionella enrichment culture.</title>
        <authorList>
            <person name="Poehlein A."/>
            <person name="Muehling M."/>
            <person name="Daniel R."/>
        </authorList>
    </citation>
    <scope>NUCLEOTIDE SEQUENCE</scope>
</reference>
<sequence length="426" mass="45093">MQIIDAGEVLLAAGLEWEVSGSGSFNTAQLKSKARAHKARHYVEHIPRNAARERLYGFGKLPAEATKERRTVLSLASLVARAGPERLVFVAALGGGLAALVGVLGGQPVPRLDLVDTEQELVDELANFVAAHGIRRIHYAEALGRPEFDVPGCDWVALAIDADDRHLARIRRIRAPIGTPALIAGLVVTAGAAAVALAWQQREQTLEGVEQSALPTNFGPTYASARRAAFARLPNHPADVLGVRMADWMLDQPIEHGGWKLRRIACNAAPGPGGRSTCSASWEPGSVDATFAAFGTASPSTQLAVSLGRIVTEQPIDVSALPSLSDAARYPLLQEFLLRDGSFFQSIARLGVALKFGAPTSVGVYSGPKVAGMVEQAQWSMSGPVRLMRTLLTALPPDMAIGTLDVALPGTVPSFDAKGVLYVTAP</sequence>
<feature type="transmembrane region" description="Helical" evidence="1">
    <location>
        <begin position="177"/>
        <end position="199"/>
    </location>
</feature>
<name>A0A1J5QKG3_9ZZZZ</name>
<dbReference type="AlphaFoldDB" id="A0A1J5QKG3"/>
<dbReference type="EMBL" id="MLJW01000672">
    <property type="protein sequence ID" value="OIQ83786.1"/>
    <property type="molecule type" value="Genomic_DNA"/>
</dbReference>
<proteinExistence type="predicted"/>
<organism evidence="2">
    <name type="scientific">mine drainage metagenome</name>
    <dbReference type="NCBI Taxonomy" id="410659"/>
    <lineage>
        <taxon>unclassified sequences</taxon>
        <taxon>metagenomes</taxon>
        <taxon>ecological metagenomes</taxon>
    </lineage>
</organism>
<keyword evidence="1" id="KW-0812">Transmembrane</keyword>
<comment type="caution">
    <text evidence="2">The sequence shown here is derived from an EMBL/GenBank/DDBJ whole genome shotgun (WGS) entry which is preliminary data.</text>
</comment>
<keyword evidence="1" id="KW-1133">Transmembrane helix</keyword>
<accession>A0A1J5QKG3</accession>